<evidence type="ECO:0000313" key="6">
    <source>
        <dbReference type="EMBL" id="RUL86295.1"/>
    </source>
</evidence>
<dbReference type="InterPro" id="IPR022441">
    <property type="entry name" value="Para_beta_helix_rpt-2"/>
</dbReference>
<dbReference type="InterPro" id="IPR039448">
    <property type="entry name" value="Beta_helix"/>
</dbReference>
<reference evidence="6 7" key="2">
    <citation type="submission" date="2019-01" db="EMBL/GenBank/DDBJ databases">
        <title>Tautonia sociabilis, a novel thermotolerant planctomycete of Isosphaeraceae family, isolated from a 4000 m deep subterranean habitat.</title>
        <authorList>
            <person name="Kovaleva O.L."/>
            <person name="Elcheninov A.G."/>
            <person name="Van Heerden E."/>
            <person name="Toshchakov S.V."/>
            <person name="Novikov A."/>
            <person name="Bonch-Osmolovskaya E.A."/>
            <person name="Kublanov I.V."/>
        </authorList>
    </citation>
    <scope>NUCLEOTIDE SEQUENCE [LARGE SCALE GENOMIC DNA]</scope>
    <source>
        <strain evidence="6 7">GM2012</strain>
    </source>
</reference>
<dbReference type="OrthoDB" id="283881at2"/>
<evidence type="ECO:0000313" key="7">
    <source>
        <dbReference type="Proteomes" id="UP000280296"/>
    </source>
</evidence>
<dbReference type="InterPro" id="IPR012334">
    <property type="entry name" value="Pectin_lyas_fold"/>
</dbReference>
<comment type="pathway">
    <text evidence="1">Protein modification; protein ubiquitination.</text>
</comment>
<dbReference type="InterPro" id="IPR011050">
    <property type="entry name" value="Pectin_lyase_fold/virulence"/>
</dbReference>
<feature type="domain" description="Carbohydrate-binding/sugar hydrolysis" evidence="5">
    <location>
        <begin position="2069"/>
        <end position="2230"/>
    </location>
</feature>
<dbReference type="PANTHER" id="PTHR22990">
    <property type="entry name" value="F-BOX ONLY PROTEIN"/>
    <property type="match status" value="1"/>
</dbReference>
<dbReference type="Pfam" id="PF13229">
    <property type="entry name" value="Beta_helix"/>
    <property type="match status" value="2"/>
</dbReference>
<feature type="compositionally biased region" description="Polar residues" evidence="4">
    <location>
        <begin position="1942"/>
        <end position="1951"/>
    </location>
</feature>
<dbReference type="Gene3D" id="2.160.20.10">
    <property type="entry name" value="Single-stranded right-handed beta-helix, Pectin lyase-like"/>
    <property type="match status" value="6"/>
</dbReference>
<dbReference type="EMBL" id="RYZH01000032">
    <property type="protein sequence ID" value="RUL86295.1"/>
    <property type="molecule type" value="Genomic_DNA"/>
</dbReference>
<gene>
    <name evidence="6" type="ORF">TsocGM_16320</name>
</gene>
<dbReference type="InterPro" id="IPR051550">
    <property type="entry name" value="SCF-Subunits/Alg-Epimerases"/>
</dbReference>
<name>A0A432MH73_9BACT</name>
<evidence type="ECO:0000259" key="5">
    <source>
        <dbReference type="SMART" id="SM00722"/>
    </source>
</evidence>
<dbReference type="PANTHER" id="PTHR22990:SF15">
    <property type="entry name" value="F-BOX ONLY PROTEIN 10"/>
    <property type="match status" value="1"/>
</dbReference>
<evidence type="ECO:0000256" key="2">
    <source>
        <dbReference type="ARBA" id="ARBA00022737"/>
    </source>
</evidence>
<feature type="region of interest" description="Disordered" evidence="4">
    <location>
        <begin position="1942"/>
        <end position="1976"/>
    </location>
</feature>
<dbReference type="InterPro" id="IPR006626">
    <property type="entry name" value="PbH1"/>
</dbReference>
<reference evidence="6 7" key="1">
    <citation type="submission" date="2018-12" db="EMBL/GenBank/DDBJ databases">
        <authorList>
            <person name="Toschakov S.V."/>
        </authorList>
    </citation>
    <scope>NUCLEOTIDE SEQUENCE [LARGE SCALE GENOMIC DNA]</scope>
    <source>
        <strain evidence="6 7">GM2012</strain>
    </source>
</reference>
<feature type="domain" description="Carbohydrate-binding/sugar hydrolysis" evidence="5">
    <location>
        <begin position="123"/>
        <end position="298"/>
    </location>
</feature>
<evidence type="ECO:0000256" key="3">
    <source>
        <dbReference type="ARBA" id="ARBA00022786"/>
    </source>
</evidence>
<evidence type="ECO:0000256" key="1">
    <source>
        <dbReference type="ARBA" id="ARBA00004906"/>
    </source>
</evidence>
<protein>
    <recommendedName>
        <fullName evidence="5">Carbohydrate-binding/sugar hydrolysis domain-containing protein</fullName>
    </recommendedName>
</protein>
<dbReference type="SMART" id="SM00710">
    <property type="entry name" value="PbH1"/>
    <property type="match status" value="36"/>
</dbReference>
<feature type="domain" description="Carbohydrate-binding/sugar hydrolysis" evidence="5">
    <location>
        <begin position="807"/>
        <end position="959"/>
    </location>
</feature>
<keyword evidence="3" id="KW-0833">Ubl conjugation pathway</keyword>
<sequence length="2454" mass="233886">MLATIPVTSLGDSAATNDGVVTLREAIAAINNPGSVAPGSDVATAVSGVFGTDDRIVFSVAGTIALGSSLPVIANPVEIDGRTAPGFVDRPVVTVDGGGTVDNTIRVAAPNVALRSLAVVRSRGPGILISGTGATGAVLTGNHVGVAADGSTKLPNNGGGVRIEGGAGLATIGGATSSPFSPGTIGNVISGNLNDNIRVDGGQGVWIAGNRIGTDRSGTVALGDPDGDGVSQGINLVGGSGHTIGGLSAAEGNLISGNAINGIQTSNSSGNRIVGNRIGTDASGTTAVPNQSQGISLQAGSRANTVGGTNASPFALSVGNQIAGNRDAEVRLVGPGTSGNLVAGNFIGVNADGTADIGSPMFITSGVNLTSASANTIGGLTPGMGNVISGNAGGGVLIVGASSSANLVLGNRIGTNAAGTAAIPNPGDDGVEINGGVANTIGGAASGARNVISGNGAAGVRLRGAASANVVQGNFIGTDATGAFALPNATNGVEIMPGAVANRIGGVNAASGVLTAGNLISGNSRNGVLVSGPGASGNVVLGNFIGTDVAGTRALGNSIHGVWLDGASGNTIGAVNVALTPGVLTAGNLVSGNGADGIRIGVQVNNQGEAVSSSSGNLVLGNFVGSDVSGSVPVGNSGAGIALDGPSNSVGGVSGNTIGGANGSPFALSAGNLISGNVRVGLRMGGPAASGNLAIGNFVGSNAGGSAALPNGRAPTMAGPIDTSQGIGVFLEQGASANTIGPGNLVSGNVNSGVVIDASPGNLVSGSRIGSNASGTGSVPNGLGVPLPAGATDPTGFNGNGVLLRNGAVGNTIGGENANPLGALTRGNLISGNTGHGVAVIGAGSSANLIAGNRIGTDSSGAVALGNGLDGVEVIAAIGTTIGGAVPGLRNLISGNFDDGIQVEDGTTAAVIFGNYIGTNAAGSAAIGNGSFGVSIFDSSANVIGGNLISGNFDGVSILDSQTTPSVPTTGNRVVGNFIGTDASGTVALGNRDDGVQIVDSTGNTIGGLDPAEANLISGNRRGVVIGQGQGRTTGNLVVGNRIGTNASGSAALGNAQEGVLLASGAVGNTIGGENAGAGQRTAGNLISGNGGSGIRVLGEGASGNLLLGNSIGTGAAGAVPIGNGVDGIRIEGRPSNTIGGVNPPAGGLTAGNLVSGNAGAGIRLIGAGASGTLILGNFVGTDLGGTAAIGNVEDGIRLESAGRNTIGANADGSRNVIAASGGAGVRIVGPGASLNVVAGNRIGTNASGSAALGNADGVRIGPDAPNNAIGDGNVISGNRQAGVRIEGAGSTANAVAGNFIGLGPDGITPLGNGGDGVRVEGASGNTIASNVASSNVGWGVALVGPGSSGNVVRSNRIGTGDAARLDRGNRTGGVLVDGSAGNEVGGLEAGQGNIVSGNDGSGILLLGSGASGNLVSGNVVGLDATGLAALGNTGDGIALLDGASGNTVGGAQLAAGNIVSGNGADGVVIAGGSARNLVSGNLIGSNASGDGAVGNAATGVRISGSSDNTVGGRVNLISGNGAFGVAIAGPEASGNLVSGNLIGTDLSGRASLGGQQVGLVILNAPGNTVSGGNVIGGHSSDGVQLLGPGSSGNLVAGNVIGTDEGGLVGLGNNRGVFLDGSPGNSIRANVISGNRSDGVVLINGSSDNLLAANLIGLAGSGGAVSRGNVSGVLIVGAHRNTLDANVLSGNSGFGVALAGTSGNVLSGNLIGVGPGGATARGNALHGVMVLAATANTLSGNVISANRLYGVELRTGSSGNVLLDNRIGTDGSGNAPLGNAREGVYLELASDNRLERNVISANGSDGVKLIGGSSHNVLVANLVGTNAAGSSALGNQGSGILIAASPNNAMQGNVTSGNLGFGIAIAGSSGNVVADGFVGTDLGGAHGLGNVSVGVLLLNASNNAVFTSTISSNGAQDIQGNVRIFGPGSVGNLLAGNRIGTDSSGSRSLDVNASGVRVDEPIPPGDGTPPAGDRRIFDPRNDGVVIAGGASANTIGGVGGDGNLISGNRIGVYIRGQSPGNIVLGNRIGTNADASASVGNGDGVIVMNSSGNTIGGVGSPARNVISGNLEVGVRLTSIAFEEPMAPASGNVVAGNYIGTNASGTAAIPNRQGVFVYGASGNQIGLGSYTDPNGGGNLLSGNRELGLQILNADTINAATVITPAGPVIAPNPAVAGAVTSGNVVAGNRVGTDASGTSRLPNFQGIFLSDAPGNSVVGNLISGNTQVGLNITAFNAVNNVVAGNRIGPDVNGNVGNASNGFGDSRGLGSGLFLNQVVDGANVIAPDNDIRGNAGAEIRTRRISSGPLVEGVIPVFDPSTGAIVRLDVRINGYLDRNAAVTLNPGNYAIAPVGGGPAVGIASVSYDEIARLVSITPASPLAPGQSFELTLVGRAPGGLRSRPGVGIAPAFLDGNTDGRAGDNFSQVVAVPARSASAALRARLVDVLSSNDDLPGRGV</sequence>
<keyword evidence="2" id="KW-0677">Repeat</keyword>
<feature type="domain" description="Carbohydrate-binding/sugar hydrolysis" evidence="5">
    <location>
        <begin position="1756"/>
        <end position="1908"/>
    </location>
</feature>
<dbReference type="NCBIfam" id="TIGR03804">
    <property type="entry name" value="para_beta_helix"/>
    <property type="match status" value="2"/>
</dbReference>
<accession>A0A432MH73</accession>
<dbReference type="SUPFAM" id="SSF51126">
    <property type="entry name" value="Pectin lyase-like"/>
    <property type="match status" value="3"/>
</dbReference>
<dbReference type="RefSeq" id="WP_126726530.1">
    <property type="nucleotide sequence ID" value="NZ_RYZH01000032.1"/>
</dbReference>
<dbReference type="Proteomes" id="UP000280296">
    <property type="component" value="Unassembled WGS sequence"/>
</dbReference>
<comment type="caution">
    <text evidence="6">The sequence shown here is derived from an EMBL/GenBank/DDBJ whole genome shotgun (WGS) entry which is preliminary data.</text>
</comment>
<organism evidence="6 7">
    <name type="scientific">Tautonia sociabilis</name>
    <dbReference type="NCBI Taxonomy" id="2080755"/>
    <lineage>
        <taxon>Bacteria</taxon>
        <taxon>Pseudomonadati</taxon>
        <taxon>Planctomycetota</taxon>
        <taxon>Planctomycetia</taxon>
        <taxon>Isosphaerales</taxon>
        <taxon>Isosphaeraceae</taxon>
        <taxon>Tautonia</taxon>
    </lineage>
</organism>
<dbReference type="InterPro" id="IPR006633">
    <property type="entry name" value="Carb-bd_sugar_hydrolysis-dom"/>
</dbReference>
<dbReference type="SMART" id="SM00722">
    <property type="entry name" value="CASH"/>
    <property type="match status" value="4"/>
</dbReference>
<keyword evidence="7" id="KW-1185">Reference proteome</keyword>
<evidence type="ECO:0000256" key="4">
    <source>
        <dbReference type="SAM" id="MobiDB-lite"/>
    </source>
</evidence>
<proteinExistence type="predicted"/>